<name>A0A8T0P7E7_PANVG</name>
<keyword evidence="3" id="KW-1185">Reference proteome</keyword>
<evidence type="ECO:0008006" key="4">
    <source>
        <dbReference type="Google" id="ProtNLM"/>
    </source>
</evidence>
<keyword evidence="1" id="KW-0732">Signal</keyword>
<evidence type="ECO:0000256" key="1">
    <source>
        <dbReference type="SAM" id="SignalP"/>
    </source>
</evidence>
<organism evidence="2 3">
    <name type="scientific">Panicum virgatum</name>
    <name type="common">Blackwell switchgrass</name>
    <dbReference type="NCBI Taxonomy" id="38727"/>
    <lineage>
        <taxon>Eukaryota</taxon>
        <taxon>Viridiplantae</taxon>
        <taxon>Streptophyta</taxon>
        <taxon>Embryophyta</taxon>
        <taxon>Tracheophyta</taxon>
        <taxon>Spermatophyta</taxon>
        <taxon>Magnoliopsida</taxon>
        <taxon>Liliopsida</taxon>
        <taxon>Poales</taxon>
        <taxon>Poaceae</taxon>
        <taxon>PACMAD clade</taxon>
        <taxon>Panicoideae</taxon>
        <taxon>Panicodae</taxon>
        <taxon>Paniceae</taxon>
        <taxon>Panicinae</taxon>
        <taxon>Panicum</taxon>
        <taxon>Panicum sect. Hiantes</taxon>
    </lineage>
</organism>
<proteinExistence type="predicted"/>
<comment type="caution">
    <text evidence="2">The sequence shown here is derived from an EMBL/GenBank/DDBJ whole genome shotgun (WGS) entry which is preliminary data.</text>
</comment>
<protein>
    <recommendedName>
        <fullName evidence="4">Secreted protein</fullName>
    </recommendedName>
</protein>
<accession>A0A8T0P7E7</accession>
<evidence type="ECO:0000313" key="2">
    <source>
        <dbReference type="EMBL" id="KAG2557703.1"/>
    </source>
</evidence>
<dbReference type="EMBL" id="CM029052">
    <property type="protein sequence ID" value="KAG2557703.1"/>
    <property type="molecule type" value="Genomic_DNA"/>
</dbReference>
<evidence type="ECO:0000313" key="3">
    <source>
        <dbReference type="Proteomes" id="UP000823388"/>
    </source>
</evidence>
<feature type="signal peptide" evidence="1">
    <location>
        <begin position="1"/>
        <end position="20"/>
    </location>
</feature>
<feature type="chain" id="PRO_5035847073" description="Secreted protein" evidence="1">
    <location>
        <begin position="21"/>
        <end position="85"/>
    </location>
</feature>
<dbReference type="AlphaFoldDB" id="A0A8T0P7E7"/>
<dbReference type="Proteomes" id="UP000823388">
    <property type="component" value="Chromosome 8N"/>
</dbReference>
<sequence>MPMLLFGCVLVAVVELVVVAVSISMELKAAAAAAATGKPSPRCRKRAKCSYFYREAIPALPQESYRDVYVMADSWNQCVPISSVV</sequence>
<reference evidence="2" key="1">
    <citation type="submission" date="2020-05" db="EMBL/GenBank/DDBJ databases">
        <title>WGS assembly of Panicum virgatum.</title>
        <authorList>
            <person name="Lovell J.T."/>
            <person name="Jenkins J."/>
            <person name="Shu S."/>
            <person name="Juenger T.E."/>
            <person name="Schmutz J."/>
        </authorList>
    </citation>
    <scope>NUCLEOTIDE SEQUENCE</scope>
    <source>
        <strain evidence="2">AP13</strain>
    </source>
</reference>
<gene>
    <name evidence="2" type="ORF">PVAP13_8NG230501</name>
</gene>